<evidence type="ECO:0000256" key="1">
    <source>
        <dbReference type="ARBA" id="ARBA00022801"/>
    </source>
</evidence>
<dbReference type="Pfam" id="PF07470">
    <property type="entry name" value="Glyco_hydro_88"/>
    <property type="match status" value="1"/>
</dbReference>
<dbReference type="InterPro" id="IPR010905">
    <property type="entry name" value="Glyco_hydro_88"/>
</dbReference>
<dbReference type="PANTHER" id="PTHR31084">
    <property type="entry name" value="ALPHA-L-FUCOSIDASE 2"/>
    <property type="match status" value="1"/>
</dbReference>
<evidence type="ECO:0000313" key="6">
    <source>
        <dbReference type="Proteomes" id="UP000622317"/>
    </source>
</evidence>
<name>A0A927IFR5_9BACT</name>
<dbReference type="InterPro" id="IPR049053">
    <property type="entry name" value="AFCA-like_C"/>
</dbReference>
<organism evidence="5 6">
    <name type="scientific">Pelagicoccus enzymogenes</name>
    <dbReference type="NCBI Taxonomy" id="2773457"/>
    <lineage>
        <taxon>Bacteria</taxon>
        <taxon>Pseudomonadati</taxon>
        <taxon>Verrucomicrobiota</taxon>
        <taxon>Opitutia</taxon>
        <taxon>Puniceicoccales</taxon>
        <taxon>Pelagicoccaceae</taxon>
        <taxon>Pelagicoccus</taxon>
    </lineage>
</organism>
<keyword evidence="1 5" id="KW-0378">Hydrolase</keyword>
<feature type="domain" description="Alpha fucosidase A-like C-terminal" evidence="3">
    <location>
        <begin position="718"/>
        <end position="783"/>
    </location>
</feature>
<feature type="domain" description="Glycosyl hydrolase family 95 N-terminal" evidence="2">
    <location>
        <begin position="29"/>
        <end position="279"/>
    </location>
</feature>
<dbReference type="Pfam" id="PF21307">
    <property type="entry name" value="Glyco_hydro_95_C"/>
    <property type="match status" value="1"/>
</dbReference>
<dbReference type="Pfam" id="PF22124">
    <property type="entry name" value="Glyco_hydro_95_cat"/>
    <property type="match status" value="1"/>
</dbReference>
<dbReference type="Pfam" id="PF14498">
    <property type="entry name" value="Glyco_hyd_65N_2"/>
    <property type="match status" value="1"/>
</dbReference>
<feature type="domain" description="Glycosyl hydrolase family 95 catalytic" evidence="4">
    <location>
        <begin position="304"/>
        <end position="705"/>
    </location>
</feature>
<accession>A0A927IFR5</accession>
<dbReference type="PANTHER" id="PTHR31084:SF0">
    <property type="entry name" value="ALPHA-L-FUCOSIDASE 2"/>
    <property type="match status" value="1"/>
</dbReference>
<gene>
    <name evidence="5" type="ORF">IEN85_12880</name>
</gene>
<dbReference type="InterPro" id="IPR054363">
    <property type="entry name" value="GH95_cat"/>
</dbReference>
<proteinExistence type="predicted"/>
<dbReference type="InterPro" id="IPR008928">
    <property type="entry name" value="6-hairpin_glycosidase_sf"/>
</dbReference>
<evidence type="ECO:0000259" key="4">
    <source>
        <dbReference type="Pfam" id="PF22124"/>
    </source>
</evidence>
<dbReference type="InterPro" id="IPR027414">
    <property type="entry name" value="GH95_N_dom"/>
</dbReference>
<dbReference type="Proteomes" id="UP000622317">
    <property type="component" value="Unassembled WGS sequence"/>
</dbReference>
<sequence length="1175" mass="132711">MIVGLREITVGGLIAFGSQSLASAEEVTLWYDEPAVHWTEALPVGNGSLGAMVFGGLEEEHLQFNEDTLWNGNPHEYQHEGAAEVLPELRRLLEDGKQDEAEALANERFMSVPLRQKWYQPMGDLYLAFPGHEGAEHYRRELDMSEGIARVAYKVGNVEYKRTTFSSYPDQVIVQRLTASEGKSLDFTLRFGTEHPDSEIKWVGKDSLLLTGQVDDLTHERMSEEQSAYFREMYPDNGLRFAAKVTVLLEGGKMRRKGNQIEVRKADAATLILSGATCFVTFQDISGDPIARVGAAIDKAKTKTYDELIAEHRSDFASLFDRMAVDLGTTERSEWNTYERLRAEDRSRDPGLVALLFNYGRYLLISSSRPGSQPANLQGIWNDQVRPPWGSKYTMNINAEMNYWPAEVANLSELADPLFDMIDDLVVSGRKTAKTHYDADGWVLHHNTDLWRGTAPINNSNHGIWPTGGAWLCYHLWERYLFTGDKVFLEERAYPIMKEAAEFFVDVLYEDPETGYLISGPSNSPEHGGLVMGPTMDHQIIRSLFDAVSRSADILERDKAFARQLERLASRMAPNQIGRLGQLQEWLEDVDDPDNRHRHVSHLWGVFPGREITTRTPELLAAAQKSLEMRGDGGTGWSLGWKINLWARMQDGDHALKIVHNQLNLVDPGHGGKGGGGVYPNLFDAHPPFQIDGNFAATAGVCEMLVQSHEFASSKEKRREIALLPALPSSWKEGSIRGVKARGGFELDIEWSEGVLKSVSIRSEKGGEARLRYGNRVVDVQLKEGDSARFGKALRLGAAYYQGDRSPIELSQWMMDSVSERFQTWVPEGKTVYSAWDYGLGMLAVANIELFRASGEQKWFDYAEEIIRPNLLEDGSIRGYAMEDFNIDMVKPGSGMLDLYQISGDSIYQKPIAAMRTQLLKQPRTSEGGFWHKKKYTSQMWLDGLYMGAPFLAQYANIYEEPAAFDDVVKQFVLMDKYAYDLEAKLHYHAWDEERKQPWADPKTGLSSNFWSRSIGWYGMALVDVLDYLPQGHQGREVLLEILGRWAEGVATHQDLDTGLWWQVTDLPDREGNYLESTASSMFVFVLAKALNHGYLEREEYDAVLRRGWEGIQSEFLDVHEGELQLAQCCRVAGLSDSRDGSFDYYLSEPVIFNDLKGLGPFIRAGVELETYFKN</sequence>
<evidence type="ECO:0000259" key="3">
    <source>
        <dbReference type="Pfam" id="PF21307"/>
    </source>
</evidence>
<reference evidence="5" key="1">
    <citation type="submission" date="2020-09" db="EMBL/GenBank/DDBJ databases">
        <title>Pelagicoccus enzymogenes sp. nov. with an EPS production, isolated from marine sediment.</title>
        <authorList>
            <person name="Feng X."/>
        </authorList>
    </citation>
    <scope>NUCLEOTIDE SEQUENCE</scope>
    <source>
        <strain evidence="5">NFK12</strain>
    </source>
</reference>
<keyword evidence="6" id="KW-1185">Reference proteome</keyword>
<evidence type="ECO:0000313" key="5">
    <source>
        <dbReference type="EMBL" id="MBD5780387.1"/>
    </source>
</evidence>
<evidence type="ECO:0000259" key="2">
    <source>
        <dbReference type="Pfam" id="PF14498"/>
    </source>
</evidence>
<dbReference type="Gene3D" id="1.50.10.10">
    <property type="match status" value="2"/>
</dbReference>
<dbReference type="AlphaFoldDB" id="A0A927IFR5"/>
<protein>
    <submittedName>
        <fullName evidence="5">Glycoside hydrolase family 88 protein</fullName>
    </submittedName>
</protein>
<dbReference type="EMBL" id="JACYFG010000036">
    <property type="protein sequence ID" value="MBD5780387.1"/>
    <property type="molecule type" value="Genomic_DNA"/>
</dbReference>
<dbReference type="RefSeq" id="WP_191617491.1">
    <property type="nucleotide sequence ID" value="NZ_JACYFG010000036.1"/>
</dbReference>
<dbReference type="InterPro" id="IPR012341">
    <property type="entry name" value="6hp_glycosidase-like_sf"/>
</dbReference>
<dbReference type="GO" id="GO:0004560">
    <property type="term" value="F:alpha-L-fucosidase activity"/>
    <property type="evidence" value="ECO:0007669"/>
    <property type="project" value="TreeGrafter"/>
</dbReference>
<dbReference type="GO" id="GO:0005975">
    <property type="term" value="P:carbohydrate metabolic process"/>
    <property type="evidence" value="ECO:0007669"/>
    <property type="project" value="InterPro"/>
</dbReference>
<dbReference type="SUPFAM" id="SSF48208">
    <property type="entry name" value="Six-hairpin glycosidases"/>
    <property type="match status" value="2"/>
</dbReference>
<comment type="caution">
    <text evidence="5">The sequence shown here is derived from an EMBL/GenBank/DDBJ whole genome shotgun (WGS) entry which is preliminary data.</text>
</comment>